<comment type="caution">
    <text evidence="3">The sequence shown here is derived from an EMBL/GenBank/DDBJ whole genome shotgun (WGS) entry which is preliminary data.</text>
</comment>
<dbReference type="InterPro" id="IPR053150">
    <property type="entry name" value="Teicoplanin_resist-assoc"/>
</dbReference>
<dbReference type="Pfam" id="PF04892">
    <property type="entry name" value="VanZ"/>
    <property type="match status" value="1"/>
</dbReference>
<evidence type="ECO:0000256" key="1">
    <source>
        <dbReference type="SAM" id="Phobius"/>
    </source>
</evidence>
<keyword evidence="1" id="KW-0472">Membrane</keyword>
<dbReference type="PANTHER" id="PTHR36834">
    <property type="entry name" value="MEMBRANE PROTEIN-RELATED"/>
    <property type="match status" value="1"/>
</dbReference>
<gene>
    <name evidence="3" type="ORF">CSC2_36210</name>
</gene>
<keyword evidence="4" id="KW-1185">Reference proteome</keyword>
<keyword evidence="1" id="KW-1133">Transmembrane helix</keyword>
<dbReference type="EMBL" id="BMBA01000004">
    <property type="protein sequence ID" value="GFZ33095.1"/>
    <property type="molecule type" value="Genomic_DNA"/>
</dbReference>
<feature type="transmembrane region" description="Helical" evidence="1">
    <location>
        <begin position="9"/>
        <end position="32"/>
    </location>
</feature>
<dbReference type="InterPro" id="IPR006976">
    <property type="entry name" value="VanZ-like"/>
</dbReference>
<reference evidence="3 4" key="1">
    <citation type="journal article" date="2021" name="Int. J. Syst. Evol. Microbiol.">
        <title>Clostridium zeae sp. nov., isolated from corn silage.</title>
        <authorList>
            <person name="Kobayashi H."/>
            <person name="Tanizawa Y."/>
            <person name="Yagura M."/>
            <person name="Sakamoto M."/>
            <person name="Ohkuma M."/>
            <person name="Tohno M."/>
        </authorList>
    </citation>
    <scope>NUCLEOTIDE SEQUENCE [LARGE SCALE GENOMIC DNA]</scope>
    <source>
        <strain evidence="3 4">CSC2</strain>
    </source>
</reference>
<feature type="transmembrane region" description="Helical" evidence="1">
    <location>
        <begin position="75"/>
        <end position="96"/>
    </location>
</feature>
<evidence type="ECO:0000313" key="4">
    <source>
        <dbReference type="Proteomes" id="UP000663802"/>
    </source>
</evidence>
<organism evidence="3 4">
    <name type="scientific">Clostridium zeae</name>
    <dbReference type="NCBI Taxonomy" id="2759022"/>
    <lineage>
        <taxon>Bacteria</taxon>
        <taxon>Bacillati</taxon>
        <taxon>Bacillota</taxon>
        <taxon>Clostridia</taxon>
        <taxon>Eubacteriales</taxon>
        <taxon>Clostridiaceae</taxon>
        <taxon>Clostridium</taxon>
    </lineage>
</organism>
<evidence type="ECO:0000313" key="3">
    <source>
        <dbReference type="EMBL" id="GFZ33095.1"/>
    </source>
</evidence>
<name>A0ABQ1EE89_9CLOT</name>
<sequence length="104" mass="11773">MMHLGNKDIILRNILGNIILLRPLGFFTSLLFKKFRKFGYTLLIGFIFSVGIEGMQFLISAILGFTYKITDVDDIILNIYGAVVGFIMFKLFSILIESDGITEN</sequence>
<protein>
    <recommendedName>
        <fullName evidence="2">VanZ-like domain-containing protein</fullName>
    </recommendedName>
</protein>
<evidence type="ECO:0000259" key="2">
    <source>
        <dbReference type="Pfam" id="PF04892"/>
    </source>
</evidence>
<proteinExistence type="predicted"/>
<accession>A0ABQ1EE89</accession>
<feature type="transmembrane region" description="Helical" evidence="1">
    <location>
        <begin position="38"/>
        <end position="63"/>
    </location>
</feature>
<keyword evidence="1" id="KW-0812">Transmembrane</keyword>
<dbReference type="Proteomes" id="UP000663802">
    <property type="component" value="Unassembled WGS sequence"/>
</dbReference>
<dbReference type="PANTHER" id="PTHR36834:SF2">
    <property type="entry name" value="MEMBRANE PROTEIN"/>
    <property type="match status" value="1"/>
</dbReference>
<feature type="domain" description="VanZ-like" evidence="2">
    <location>
        <begin position="13"/>
        <end position="92"/>
    </location>
</feature>